<dbReference type="InterPro" id="IPR050266">
    <property type="entry name" value="AB_hydrolase_sf"/>
</dbReference>
<dbReference type="InterPro" id="IPR029058">
    <property type="entry name" value="AB_hydrolase_fold"/>
</dbReference>
<dbReference type="GO" id="GO:0016020">
    <property type="term" value="C:membrane"/>
    <property type="evidence" value="ECO:0007669"/>
    <property type="project" value="TreeGrafter"/>
</dbReference>
<dbReference type="PANTHER" id="PTHR43798">
    <property type="entry name" value="MONOACYLGLYCEROL LIPASE"/>
    <property type="match status" value="1"/>
</dbReference>
<dbReference type="Pfam" id="PF00561">
    <property type="entry name" value="Abhydrolase_1"/>
    <property type="match status" value="1"/>
</dbReference>
<dbReference type="Proteomes" id="UP000593802">
    <property type="component" value="Chromosome"/>
</dbReference>
<reference evidence="2 3" key="1">
    <citation type="submission" date="2020-08" db="EMBL/GenBank/DDBJ databases">
        <title>Complete Genome Sequence of Effusibacillus dendaii Strain skT53, Isolated from Farmland soil.</title>
        <authorList>
            <person name="Konishi T."/>
            <person name="Kawasaki H."/>
        </authorList>
    </citation>
    <scope>NUCLEOTIDE SEQUENCE [LARGE SCALE GENOMIC DNA]</scope>
    <source>
        <strain evidence="3">skT53</strain>
    </source>
</reference>
<dbReference type="KEGG" id="eff:skT53_35210"/>
<feature type="domain" description="AB hydrolase-1" evidence="1">
    <location>
        <begin position="22"/>
        <end position="246"/>
    </location>
</feature>
<evidence type="ECO:0000259" key="1">
    <source>
        <dbReference type="Pfam" id="PF00561"/>
    </source>
</evidence>
<name>A0A7I8DHY6_9BACL</name>
<organism evidence="2 3">
    <name type="scientific">Effusibacillus dendaii</name>
    <dbReference type="NCBI Taxonomy" id="2743772"/>
    <lineage>
        <taxon>Bacteria</taxon>
        <taxon>Bacillati</taxon>
        <taxon>Bacillota</taxon>
        <taxon>Bacilli</taxon>
        <taxon>Bacillales</taxon>
        <taxon>Alicyclobacillaceae</taxon>
        <taxon>Effusibacillus</taxon>
    </lineage>
</organism>
<dbReference type="GO" id="GO:0047372">
    <property type="term" value="F:monoacylglycerol lipase activity"/>
    <property type="evidence" value="ECO:0007669"/>
    <property type="project" value="TreeGrafter"/>
</dbReference>
<keyword evidence="2" id="KW-0378">Hydrolase</keyword>
<dbReference type="GO" id="GO:0046464">
    <property type="term" value="P:acylglycerol catabolic process"/>
    <property type="evidence" value="ECO:0007669"/>
    <property type="project" value="TreeGrafter"/>
</dbReference>
<dbReference type="InterPro" id="IPR000073">
    <property type="entry name" value="AB_hydrolase_1"/>
</dbReference>
<evidence type="ECO:0000313" key="2">
    <source>
        <dbReference type="EMBL" id="BCJ88536.1"/>
    </source>
</evidence>
<dbReference type="InterPro" id="IPR000639">
    <property type="entry name" value="Epox_hydrolase-like"/>
</dbReference>
<accession>A0A7I8DHY6</accession>
<dbReference type="PANTHER" id="PTHR43798:SF5">
    <property type="entry name" value="MONOACYLGLYCEROL LIPASE ABHD6"/>
    <property type="match status" value="1"/>
</dbReference>
<dbReference type="EMBL" id="AP023366">
    <property type="protein sequence ID" value="BCJ88536.1"/>
    <property type="molecule type" value="Genomic_DNA"/>
</dbReference>
<dbReference type="RefSeq" id="WP_200759126.1">
    <property type="nucleotide sequence ID" value="NZ_AP023366.1"/>
</dbReference>
<dbReference type="SUPFAM" id="SSF53474">
    <property type="entry name" value="alpha/beta-Hydrolases"/>
    <property type="match status" value="1"/>
</dbReference>
<proteinExistence type="predicted"/>
<dbReference type="PRINTS" id="PR00111">
    <property type="entry name" value="ABHYDROLASE"/>
</dbReference>
<evidence type="ECO:0000313" key="3">
    <source>
        <dbReference type="Proteomes" id="UP000593802"/>
    </source>
</evidence>
<protein>
    <submittedName>
        <fullName evidence="2">3-oxoadipate enol-lactone hydrolase</fullName>
    </submittedName>
</protein>
<dbReference type="Gene3D" id="3.40.50.1820">
    <property type="entry name" value="alpha/beta hydrolase"/>
    <property type="match status" value="1"/>
</dbReference>
<gene>
    <name evidence="2" type="ORF">skT53_35210</name>
</gene>
<dbReference type="PRINTS" id="PR00412">
    <property type="entry name" value="EPOXHYDRLASE"/>
</dbReference>
<dbReference type="AlphaFoldDB" id="A0A7I8DHY6"/>
<sequence length="259" mass="28183">MFKQINGTTLNYEVKGNGPESVVFVHGLGGSLNIWHSQVKICSRYFKTLTYDLRGSGRSDISVPEYSINLWVEDLKSLLETEAIERAHFVGHSMGTLIIQHFAVAYPEMVASLTLVGGITEIPEAGKKGLHDRANLVKENGMDAVADLVIEGGLSAYSKHANSAVAGLVRELLQRNDAEAYGASCKALANGMVIAYEEVKVPVLLIVGDEDNVSPISMAKQLYDHFPNAKVEVLADCGHWATVEKPSDVNRVLLSFLKV</sequence>
<keyword evidence="3" id="KW-1185">Reference proteome</keyword>